<dbReference type="EMBL" id="CP060412">
    <property type="protein sequence ID" value="QNK00931.1"/>
    <property type="molecule type" value="Genomic_DNA"/>
</dbReference>
<dbReference type="RefSeq" id="WP_187056398.1">
    <property type="nucleotide sequence ID" value="NZ_CP060412.1"/>
</dbReference>
<dbReference type="AlphaFoldDB" id="A0A7G8Q2C3"/>
<organism evidence="2 3">
    <name type="scientific">Dyella telluris</name>
    <dbReference type="NCBI Taxonomy" id="2763498"/>
    <lineage>
        <taxon>Bacteria</taxon>
        <taxon>Pseudomonadati</taxon>
        <taxon>Pseudomonadota</taxon>
        <taxon>Gammaproteobacteria</taxon>
        <taxon>Lysobacterales</taxon>
        <taxon>Rhodanobacteraceae</taxon>
        <taxon>Dyella</taxon>
    </lineage>
</organism>
<keyword evidence="3" id="KW-1185">Reference proteome</keyword>
<feature type="transmembrane region" description="Helical" evidence="1">
    <location>
        <begin position="6"/>
        <end position="22"/>
    </location>
</feature>
<name>A0A7G8Q2C3_9GAMM</name>
<accession>A0A7G8Q2C3</accession>
<sequence>MSPTRIVALVGIALLVAAILWMQHRQRRHDASLSAEHGHPVELSR</sequence>
<keyword evidence="1" id="KW-1133">Transmembrane helix</keyword>
<gene>
    <name evidence="2" type="ORF">H8F01_17930</name>
</gene>
<protein>
    <submittedName>
        <fullName evidence="2">Uncharacterized protein</fullName>
    </submittedName>
</protein>
<dbReference type="Proteomes" id="UP000515873">
    <property type="component" value="Chromosome"/>
</dbReference>
<dbReference type="KEGG" id="dtl:H8F01_17930"/>
<keyword evidence="1" id="KW-0472">Membrane</keyword>
<evidence type="ECO:0000313" key="2">
    <source>
        <dbReference type="EMBL" id="QNK00931.1"/>
    </source>
</evidence>
<evidence type="ECO:0000313" key="3">
    <source>
        <dbReference type="Proteomes" id="UP000515873"/>
    </source>
</evidence>
<evidence type="ECO:0000256" key="1">
    <source>
        <dbReference type="SAM" id="Phobius"/>
    </source>
</evidence>
<keyword evidence="1" id="KW-0812">Transmembrane</keyword>
<reference evidence="2 3" key="1">
    <citation type="submission" date="2020-08" db="EMBL/GenBank/DDBJ databases">
        <title>Dyella sp. G9 isolated from forest soil.</title>
        <authorList>
            <person name="Fu J."/>
            <person name="Qiu L."/>
        </authorList>
    </citation>
    <scope>NUCLEOTIDE SEQUENCE [LARGE SCALE GENOMIC DNA]</scope>
    <source>
        <strain evidence="2 3">G9</strain>
    </source>
</reference>
<proteinExistence type="predicted"/>